<dbReference type="PANTHER" id="PTHR18934">
    <property type="entry name" value="ATP-DEPENDENT RNA HELICASE"/>
    <property type="match status" value="1"/>
</dbReference>
<feature type="compositionally biased region" description="Polar residues" evidence="5">
    <location>
        <begin position="1046"/>
        <end position="1058"/>
    </location>
</feature>
<dbReference type="GeneID" id="108562968"/>
<name>A0ABM1MQX1_NICVS</name>
<dbReference type="Pfam" id="PF00270">
    <property type="entry name" value="DEAD"/>
    <property type="match status" value="1"/>
</dbReference>
<sequence length="1068" mass="122072">MISLYSTSGYSAENWETEDDLSHRIERIELDDEFRTYVDDFLKSFVENPSLGSQVLSGLSDVEQNYFMSKTIPLNLYTKVNSFSPGFQTLCISKSRFKSMDQRVHPHSMCNKNKEILNNYVKCEISMAANSIEDNRVHDSLGKLCLEPMKNVSKTQSPMWKERESLPIFNSKQKILKAIAKNSVVIVSAETGSGKTTQVSQYILEEAAEKRKPVKIVCTQPRRISTISVANRVAAERGEEIGNTVGYQIKLESRISAQTSLIYCTSGILLKTLMFGEEQFKNMSHIIVDEIHERDKNNDFLLICLRRALEKFPHLKIILMSATMDMDLYVNYFKKVEIVSVAGRSYPITSLFLDDILPMTRYTDLTIMNHLEKNDFVEYDWVPREQTSREFVDPDLDEEVVQTLSVCCNEGNPQSFDHMMQLIKCENIPVDYVGFHASLPTILTAACYHGRLDLVQTLLPLGASTHSTYYAKSVIEVARENGHIDVANYIEDYKRRFLERVPADEFFNLYEKLTFCQDYELDNELILSVINYIHTNYDRSGAILVFLPGYDDIMHCLNKLKTNKNYALFPLHSNIQMSEQKKIFRRVPQNQQKVILSTNIAETSITIDDVRYVVDCGKAKVKDFDLATQASCLQTQWISKASMKQRAGRAGRTQDGLCFHIYSKRCYESLEDNTIPEILRTPLQELCLQAKVLTSKEESVTCFLQEAIEPPSTDSINSAIMSLKFLGAMDAHENLTDLGKHLAKISLPAHLGKMLVYSCIFKCLEPILILVSVLVQKDPFVLGANNRTQRFNFGNNSSSDHFILIRLFQKWDEARSVGKHFAFCYENFISPSSMDTAKQTAKQLLNQLKSLGFVPPTAFSNNNELNFNSNCWPMVKGCIATGLYPKLAYYDDDRLKINAGERVKVHSSSINKGKDSANREKQRELWIGYEELTKNFRNNYGKNMIKCTTVFNALTVALLCGVDADFSDGVDEVCLDDKHVFIFMHVDLQKFRTNVDELIKKKICFPRTSFNNEEFNIVRNLGILLTNEDIECEVPMVKMGIQKQNKFPGNNFNSSPRNHQYRPRHGKK</sequence>
<dbReference type="CDD" id="cd18791">
    <property type="entry name" value="SF2_C_RHA"/>
    <property type="match status" value="1"/>
</dbReference>
<evidence type="ECO:0000256" key="5">
    <source>
        <dbReference type="SAM" id="MobiDB-lite"/>
    </source>
</evidence>
<dbReference type="InterPro" id="IPR027417">
    <property type="entry name" value="P-loop_NTPase"/>
</dbReference>
<dbReference type="Pfam" id="PF04408">
    <property type="entry name" value="WHD_HA2"/>
    <property type="match status" value="1"/>
</dbReference>
<keyword evidence="3" id="KW-0378">Hydrolase</keyword>
<dbReference type="PROSITE" id="PS00690">
    <property type="entry name" value="DEAH_ATP_HELICASE"/>
    <property type="match status" value="1"/>
</dbReference>
<feature type="domain" description="Helicase ATP-binding" evidence="6">
    <location>
        <begin position="176"/>
        <end position="342"/>
    </location>
</feature>
<dbReference type="EC" id="3.6.4.13" evidence="1"/>
<evidence type="ECO:0000256" key="1">
    <source>
        <dbReference type="ARBA" id="ARBA00012552"/>
    </source>
</evidence>
<dbReference type="SUPFAM" id="SSF52540">
    <property type="entry name" value="P-loop containing nucleoside triphosphate hydrolases"/>
    <property type="match status" value="1"/>
</dbReference>
<dbReference type="Gene3D" id="3.40.50.300">
    <property type="entry name" value="P-loop containing nucleotide triphosphate hydrolases"/>
    <property type="match status" value="2"/>
</dbReference>
<evidence type="ECO:0000259" key="6">
    <source>
        <dbReference type="PROSITE" id="PS51192"/>
    </source>
</evidence>
<dbReference type="InterPro" id="IPR002464">
    <property type="entry name" value="DNA/RNA_helicase_DEAH_CS"/>
</dbReference>
<reference evidence="9" key="1">
    <citation type="submission" date="2025-08" db="UniProtKB">
        <authorList>
            <consortium name="RefSeq"/>
        </authorList>
    </citation>
    <scope>IDENTIFICATION</scope>
    <source>
        <tissue evidence="9">Whole Larva</tissue>
    </source>
</reference>
<dbReference type="InterPro" id="IPR048333">
    <property type="entry name" value="HA2_WH"/>
</dbReference>
<evidence type="ECO:0000256" key="4">
    <source>
        <dbReference type="ARBA" id="ARBA00022840"/>
    </source>
</evidence>
<keyword evidence="8" id="KW-1185">Reference proteome</keyword>
<evidence type="ECO:0000256" key="2">
    <source>
        <dbReference type="ARBA" id="ARBA00022741"/>
    </source>
</evidence>
<evidence type="ECO:0000313" key="8">
    <source>
        <dbReference type="Proteomes" id="UP000695000"/>
    </source>
</evidence>
<feature type="region of interest" description="Disordered" evidence="5">
    <location>
        <begin position="1046"/>
        <end position="1068"/>
    </location>
</feature>
<organism evidence="8 9">
    <name type="scientific">Nicrophorus vespilloides</name>
    <name type="common">Boreal carrion beetle</name>
    <dbReference type="NCBI Taxonomy" id="110193"/>
    <lineage>
        <taxon>Eukaryota</taxon>
        <taxon>Metazoa</taxon>
        <taxon>Ecdysozoa</taxon>
        <taxon>Arthropoda</taxon>
        <taxon>Hexapoda</taxon>
        <taxon>Insecta</taxon>
        <taxon>Pterygota</taxon>
        <taxon>Neoptera</taxon>
        <taxon>Endopterygota</taxon>
        <taxon>Coleoptera</taxon>
        <taxon>Polyphaga</taxon>
        <taxon>Staphyliniformia</taxon>
        <taxon>Silphidae</taxon>
        <taxon>Nicrophorinae</taxon>
        <taxon>Nicrophorus</taxon>
    </lineage>
</organism>
<dbReference type="InterPro" id="IPR007502">
    <property type="entry name" value="Helicase-assoc_dom"/>
</dbReference>
<dbReference type="Pfam" id="PF07717">
    <property type="entry name" value="OB_NTP_bind"/>
    <property type="match status" value="1"/>
</dbReference>
<dbReference type="CDD" id="cd17917">
    <property type="entry name" value="DEXHc_RHA-like"/>
    <property type="match status" value="1"/>
</dbReference>
<dbReference type="InterPro" id="IPR011545">
    <property type="entry name" value="DEAD/DEAH_box_helicase_dom"/>
</dbReference>
<dbReference type="InterPro" id="IPR011709">
    <property type="entry name" value="DEAD-box_helicase_OB_fold"/>
</dbReference>
<keyword evidence="2" id="KW-0547">Nucleotide-binding</keyword>
<dbReference type="SMART" id="SM00847">
    <property type="entry name" value="HA2"/>
    <property type="match status" value="1"/>
</dbReference>
<evidence type="ECO:0000313" key="9">
    <source>
        <dbReference type="RefSeq" id="XP_017776971.1"/>
    </source>
</evidence>
<dbReference type="Pfam" id="PF00271">
    <property type="entry name" value="Helicase_C"/>
    <property type="match status" value="1"/>
</dbReference>
<dbReference type="PANTHER" id="PTHR18934:SF213">
    <property type="entry name" value="3'-5' RNA HELICASE YTHDC2"/>
    <property type="match status" value="1"/>
</dbReference>
<protein>
    <recommendedName>
        <fullName evidence="1">RNA helicase</fullName>
        <ecNumber evidence="1">3.6.4.13</ecNumber>
    </recommendedName>
</protein>
<feature type="domain" description="Helicase C-terminal" evidence="7">
    <location>
        <begin position="525"/>
        <end position="694"/>
    </location>
</feature>
<dbReference type="SMART" id="SM00490">
    <property type="entry name" value="HELICc"/>
    <property type="match status" value="1"/>
</dbReference>
<proteinExistence type="predicted"/>
<dbReference type="InterPro" id="IPR036770">
    <property type="entry name" value="Ankyrin_rpt-contain_sf"/>
</dbReference>
<accession>A0ABM1MQX1</accession>
<dbReference type="Proteomes" id="UP000695000">
    <property type="component" value="Unplaced"/>
</dbReference>
<dbReference type="RefSeq" id="XP_017776971.1">
    <property type="nucleotide sequence ID" value="XM_017921482.1"/>
</dbReference>
<feature type="compositionally biased region" description="Basic residues" evidence="5">
    <location>
        <begin position="1059"/>
        <end position="1068"/>
    </location>
</feature>
<gene>
    <name evidence="9" type="primary">LOC108562968</name>
</gene>
<evidence type="ECO:0000259" key="7">
    <source>
        <dbReference type="PROSITE" id="PS51194"/>
    </source>
</evidence>
<dbReference type="PROSITE" id="PS51194">
    <property type="entry name" value="HELICASE_CTER"/>
    <property type="match status" value="1"/>
</dbReference>
<dbReference type="InterPro" id="IPR001650">
    <property type="entry name" value="Helicase_C-like"/>
</dbReference>
<dbReference type="PROSITE" id="PS51192">
    <property type="entry name" value="HELICASE_ATP_BIND_1"/>
    <property type="match status" value="1"/>
</dbReference>
<keyword evidence="4" id="KW-0067">ATP-binding</keyword>
<evidence type="ECO:0000256" key="3">
    <source>
        <dbReference type="ARBA" id="ARBA00022801"/>
    </source>
</evidence>
<dbReference type="InterPro" id="IPR014001">
    <property type="entry name" value="Helicase_ATP-bd"/>
</dbReference>
<dbReference type="SUPFAM" id="SSF48403">
    <property type="entry name" value="Ankyrin repeat"/>
    <property type="match status" value="1"/>
</dbReference>
<dbReference type="SMART" id="SM00487">
    <property type="entry name" value="DEXDc"/>
    <property type="match status" value="1"/>
</dbReference>
<dbReference type="Pfam" id="PF21010">
    <property type="entry name" value="HA2_C"/>
    <property type="match status" value="1"/>
</dbReference>
<dbReference type="Gene3D" id="1.20.120.1080">
    <property type="match status" value="1"/>
</dbReference>